<keyword evidence="1" id="KW-0175">Coiled coil</keyword>
<dbReference type="Proteomes" id="UP000250235">
    <property type="component" value="Unassembled WGS sequence"/>
</dbReference>
<keyword evidence="2" id="KW-0812">Transmembrane</keyword>
<reference evidence="3 4" key="1">
    <citation type="journal article" date="2015" name="Proc. Natl. Acad. Sci. U.S.A.">
        <title>The resurrection genome of Boea hygrometrica: A blueprint for survival of dehydration.</title>
        <authorList>
            <person name="Xiao L."/>
            <person name="Yang G."/>
            <person name="Zhang L."/>
            <person name="Yang X."/>
            <person name="Zhao S."/>
            <person name="Ji Z."/>
            <person name="Zhou Q."/>
            <person name="Hu M."/>
            <person name="Wang Y."/>
            <person name="Chen M."/>
            <person name="Xu Y."/>
            <person name="Jin H."/>
            <person name="Xiao X."/>
            <person name="Hu G."/>
            <person name="Bao F."/>
            <person name="Hu Y."/>
            <person name="Wan P."/>
            <person name="Li L."/>
            <person name="Deng X."/>
            <person name="Kuang T."/>
            <person name="Xiang C."/>
            <person name="Zhu J.K."/>
            <person name="Oliver M.J."/>
            <person name="He Y."/>
        </authorList>
    </citation>
    <scope>NUCLEOTIDE SEQUENCE [LARGE SCALE GENOMIC DNA]</scope>
    <source>
        <strain evidence="4">cv. XS01</strain>
    </source>
</reference>
<feature type="transmembrane region" description="Helical" evidence="2">
    <location>
        <begin position="42"/>
        <end position="61"/>
    </location>
</feature>
<accession>A0A2Z7BGQ5</accession>
<dbReference type="AlphaFoldDB" id="A0A2Z7BGQ5"/>
<evidence type="ECO:0000313" key="3">
    <source>
        <dbReference type="EMBL" id="KZV33552.1"/>
    </source>
</evidence>
<dbReference type="EMBL" id="KV005744">
    <property type="protein sequence ID" value="KZV33552.1"/>
    <property type="molecule type" value="Genomic_DNA"/>
</dbReference>
<gene>
    <name evidence="3" type="ORF">F511_33998</name>
</gene>
<protein>
    <submittedName>
        <fullName evidence="3">Uncharacterized protein</fullName>
    </submittedName>
</protein>
<name>A0A2Z7BGQ5_9LAMI</name>
<organism evidence="3 4">
    <name type="scientific">Dorcoceras hygrometricum</name>
    <dbReference type="NCBI Taxonomy" id="472368"/>
    <lineage>
        <taxon>Eukaryota</taxon>
        <taxon>Viridiplantae</taxon>
        <taxon>Streptophyta</taxon>
        <taxon>Embryophyta</taxon>
        <taxon>Tracheophyta</taxon>
        <taxon>Spermatophyta</taxon>
        <taxon>Magnoliopsida</taxon>
        <taxon>eudicotyledons</taxon>
        <taxon>Gunneridae</taxon>
        <taxon>Pentapetalae</taxon>
        <taxon>asterids</taxon>
        <taxon>lamiids</taxon>
        <taxon>Lamiales</taxon>
        <taxon>Gesneriaceae</taxon>
        <taxon>Didymocarpoideae</taxon>
        <taxon>Trichosporeae</taxon>
        <taxon>Loxocarpinae</taxon>
        <taxon>Dorcoceras</taxon>
    </lineage>
</organism>
<keyword evidence="2" id="KW-0472">Membrane</keyword>
<feature type="coiled-coil region" evidence="1">
    <location>
        <begin position="160"/>
        <end position="238"/>
    </location>
</feature>
<feature type="transmembrane region" description="Helical" evidence="2">
    <location>
        <begin position="6"/>
        <end position="30"/>
    </location>
</feature>
<evidence type="ECO:0000313" key="4">
    <source>
        <dbReference type="Proteomes" id="UP000250235"/>
    </source>
</evidence>
<keyword evidence="4" id="KW-1185">Reference proteome</keyword>
<proteinExistence type="predicted"/>
<sequence>MFSNKLFNSCSLSCCLLFVTTLRATGVSFLRLVFAPLKSSRLIVSFPFATTSYLVFLFIAATGCPDVDLEVLATAGCPCVGREMLATGFPNDWLDQTMSYQLIQMTSFAIHPRLTMVWGEEVINCLTRAHREVNSDRQSFDEVLKHHIELEMQLEELEAIGAQEKRAAEAQTEALEAQRKKLTAERAALAVEKEALASEKKTVEAELEGLAAKNVAVEVRLDETRARAEGEIQSLRAENEPGCPVVGREMLATGFHNDCFLLVIPSQRASADLAFLLVLFAPAGSSSP</sequence>
<keyword evidence="2" id="KW-1133">Transmembrane helix</keyword>
<evidence type="ECO:0000256" key="2">
    <source>
        <dbReference type="SAM" id="Phobius"/>
    </source>
</evidence>
<evidence type="ECO:0000256" key="1">
    <source>
        <dbReference type="SAM" id="Coils"/>
    </source>
</evidence>